<gene>
    <name evidence="2" type="ORF">HINF_LOCUS5840</name>
</gene>
<keyword evidence="1" id="KW-0812">Transmembrane</keyword>
<organism evidence="2 3">
    <name type="scientific">Hexamita inflata</name>
    <dbReference type="NCBI Taxonomy" id="28002"/>
    <lineage>
        <taxon>Eukaryota</taxon>
        <taxon>Metamonada</taxon>
        <taxon>Diplomonadida</taxon>
        <taxon>Hexamitidae</taxon>
        <taxon>Hexamitinae</taxon>
        <taxon>Hexamita</taxon>
    </lineage>
</organism>
<accession>A0ABP1GUZ2</accession>
<evidence type="ECO:0000256" key="1">
    <source>
        <dbReference type="SAM" id="Phobius"/>
    </source>
</evidence>
<name>A0ABP1GUZ2_9EUKA</name>
<sequence length="444" mass="52944">MIKINENQNKNNVNNLKPLQTHQTTKQNLRAIAYILIGVLFSPLILLFLLITVPLKTLLNEVKIKKFQKKRLSSFNFKQNQSQNERMFVFKPINELNLYFSTVNGQTEIINKQQQVIKRIQTDFTFNPNEGQQFMYIISQKITFKSEVHFTDYYIPGEQFSNVHFCYGKTYFNVLDTIFAVKSDLNIEIITQLPKYGQHYRGFQKLNHQGGNMFTMNDKLYVHNNSKKLYQLKANHKLKCVSSNHKNTFYYQFCDKVYAITIHDVYLVKNNLSLVHIQKMYNIKVIMALNGVLVLKFDYIQLQDFYYILNMLTADIVQISKSKYNFETQQFRSMLCLGPLGMQINNIIFKQIFGYDSIKLETYYQNYTSQHFICQRHDFLRQFYNNLNILVQNNYVELNSCFHQKQNYIITKKYQVQVQIQYIKVLHDDMITKFCYICEWSQTQ</sequence>
<keyword evidence="1" id="KW-1133">Transmembrane helix</keyword>
<protein>
    <submittedName>
        <fullName evidence="2">Hypothetical_protein</fullName>
    </submittedName>
</protein>
<dbReference type="EMBL" id="CAXDID020000011">
    <property type="protein sequence ID" value="CAL5979735.1"/>
    <property type="molecule type" value="Genomic_DNA"/>
</dbReference>
<comment type="caution">
    <text evidence="2">The sequence shown here is derived from an EMBL/GenBank/DDBJ whole genome shotgun (WGS) entry which is preliminary data.</text>
</comment>
<proteinExistence type="predicted"/>
<dbReference type="Proteomes" id="UP001642409">
    <property type="component" value="Unassembled WGS sequence"/>
</dbReference>
<feature type="transmembrane region" description="Helical" evidence="1">
    <location>
        <begin position="31"/>
        <end position="55"/>
    </location>
</feature>
<evidence type="ECO:0000313" key="3">
    <source>
        <dbReference type="Proteomes" id="UP001642409"/>
    </source>
</evidence>
<evidence type="ECO:0000313" key="2">
    <source>
        <dbReference type="EMBL" id="CAL5979735.1"/>
    </source>
</evidence>
<reference evidence="2 3" key="1">
    <citation type="submission" date="2024-07" db="EMBL/GenBank/DDBJ databases">
        <authorList>
            <person name="Akdeniz Z."/>
        </authorList>
    </citation>
    <scope>NUCLEOTIDE SEQUENCE [LARGE SCALE GENOMIC DNA]</scope>
</reference>
<keyword evidence="3" id="KW-1185">Reference proteome</keyword>
<keyword evidence="1" id="KW-0472">Membrane</keyword>